<proteinExistence type="predicted"/>
<name>A0ABT1RZQ9_9FIRM</name>
<evidence type="ECO:0000313" key="2">
    <source>
        <dbReference type="Proteomes" id="UP001524473"/>
    </source>
</evidence>
<sequence length="137" mass="14524">MITLLTGKKGSGKTKKLIELANAALETSKGCVVVIEKGLKLTYDISHAARLVDADAYKIQSADMLFGFVSGICAGNYDVTDILIDSTLKITGTGAEVVEELVEKLKKLGEEANTNFVLSISAAEDEIPASVVEFVAK</sequence>
<dbReference type="RefSeq" id="WP_066862782.1">
    <property type="nucleotide sequence ID" value="NZ_CABKVV010000013.1"/>
</dbReference>
<evidence type="ECO:0000313" key="1">
    <source>
        <dbReference type="EMBL" id="MCQ4839775.1"/>
    </source>
</evidence>
<gene>
    <name evidence="1" type="ORF">NE695_07600</name>
</gene>
<organism evidence="1 2">
    <name type="scientific">Neglectibacter timonensis</name>
    <dbReference type="NCBI Taxonomy" id="1776382"/>
    <lineage>
        <taxon>Bacteria</taxon>
        <taxon>Bacillati</taxon>
        <taxon>Bacillota</taxon>
        <taxon>Clostridia</taxon>
        <taxon>Eubacteriales</taxon>
        <taxon>Oscillospiraceae</taxon>
        <taxon>Neglectibacter</taxon>
    </lineage>
</organism>
<reference evidence="1 2" key="1">
    <citation type="submission" date="2022-06" db="EMBL/GenBank/DDBJ databases">
        <title>Isolation of gut microbiota from human fecal samples.</title>
        <authorList>
            <person name="Pamer E.G."/>
            <person name="Barat B."/>
            <person name="Waligurski E."/>
            <person name="Medina S."/>
            <person name="Paddock L."/>
            <person name="Mostad J."/>
        </authorList>
    </citation>
    <scope>NUCLEOTIDE SEQUENCE [LARGE SCALE GENOMIC DNA]</scope>
    <source>
        <strain evidence="1 2">DFI.9.73</strain>
    </source>
</reference>
<accession>A0ABT1RZQ9</accession>
<protein>
    <recommendedName>
        <fullName evidence="3">Twitching motility protein PilT</fullName>
    </recommendedName>
</protein>
<dbReference type="Proteomes" id="UP001524473">
    <property type="component" value="Unassembled WGS sequence"/>
</dbReference>
<dbReference type="EMBL" id="JANFZH010000014">
    <property type="protein sequence ID" value="MCQ4839775.1"/>
    <property type="molecule type" value="Genomic_DNA"/>
</dbReference>
<dbReference type="GeneID" id="90532014"/>
<evidence type="ECO:0008006" key="3">
    <source>
        <dbReference type="Google" id="ProtNLM"/>
    </source>
</evidence>
<keyword evidence="2" id="KW-1185">Reference proteome</keyword>
<comment type="caution">
    <text evidence="1">The sequence shown here is derived from an EMBL/GenBank/DDBJ whole genome shotgun (WGS) entry which is preliminary data.</text>
</comment>